<protein>
    <submittedName>
        <fullName evidence="1">Uncharacterized protein</fullName>
    </submittedName>
</protein>
<gene>
    <name evidence="1" type="ORF">ENU08_05785</name>
</gene>
<dbReference type="AlphaFoldDB" id="A0A7C4JKS7"/>
<organism evidence="1">
    <name type="scientific">Ignisphaera aggregans</name>
    <dbReference type="NCBI Taxonomy" id="334771"/>
    <lineage>
        <taxon>Archaea</taxon>
        <taxon>Thermoproteota</taxon>
        <taxon>Thermoprotei</taxon>
        <taxon>Desulfurococcales</taxon>
        <taxon>Desulfurococcaceae</taxon>
        <taxon>Ignisphaera</taxon>
    </lineage>
</organism>
<accession>A0A7C4JKS7</accession>
<name>A0A7C4JKS7_9CREN</name>
<dbReference type="EMBL" id="DTBD01000050">
    <property type="protein sequence ID" value="HGQ64739.1"/>
    <property type="molecule type" value="Genomic_DNA"/>
</dbReference>
<comment type="caution">
    <text evidence="1">The sequence shown here is derived from an EMBL/GenBank/DDBJ whole genome shotgun (WGS) entry which is preliminary data.</text>
</comment>
<reference evidence="1" key="1">
    <citation type="journal article" date="2020" name="mSystems">
        <title>Genome- and Community-Level Interaction Insights into Carbon Utilization and Element Cycling Functions of Hydrothermarchaeota in Hydrothermal Sediment.</title>
        <authorList>
            <person name="Zhou Z."/>
            <person name="Liu Y."/>
            <person name="Xu W."/>
            <person name="Pan J."/>
            <person name="Luo Z.H."/>
            <person name="Li M."/>
        </authorList>
    </citation>
    <scope>NUCLEOTIDE SEQUENCE [LARGE SCALE GENOMIC DNA]</scope>
    <source>
        <strain evidence="1">SpSt-637</strain>
    </source>
</reference>
<proteinExistence type="predicted"/>
<evidence type="ECO:0000313" key="1">
    <source>
        <dbReference type="EMBL" id="HGQ64739.1"/>
    </source>
</evidence>
<sequence length="336" mass="38279">MAVTITNEYTNAVLHLYNLIEDKILCNGNKDRMSVESRISLPTTDVIAAYLVLIFTRSSNIDVIKWKISFNDVILTRELRPHIEKPINENYTQTVFVYDVSKVMIKNDASIKIACSARGYLSLDGATLLTVMRYKGFHTCIACEIEPNTINEGIIKYYSLNPTFEANETHLSLGLIAPSPSWLEIKTENNLTKRFDILKGYNVIETTFGKAYSGAIHLHTNPLHNTRYLFSCIALRYVEYPYITIEELNTHHTSIKIKLKNIGNSSCDSLNLLILRYGIPLRRMPLIPLEPNNDVTVEINLDNIAKQFGGKTDGINLRIIWSKAHKLFEHDVPLKF</sequence>